<dbReference type="AlphaFoldDB" id="A0A930UW62"/>
<gene>
    <name evidence="1" type="ORF">INT80_03225</name>
</gene>
<sequence length="234" mass="24035">MAAMDDGLFFSGDSADGKNSNVKNTFGRKLSEEAKIVGGVTTPANLTDNNIGVVSNGSDTLTIKLAKRLTGLDSTTYTSPTTKTDDGNATSTMKVDGNGIRFVDDKDTAKTDAPSLTTDGITGGNKTITDVASGIGGEVKDSSHNNANTFLENVNKIGKKDGDQPAADAISENVVVNAKDLKNLVDTGFKLNTSGQGNAGASTVKIGDTIKIIDGANTKVSAIDDSTTGAYIPH</sequence>
<protein>
    <recommendedName>
        <fullName evidence="2">Haemagglutinin</fullName>
    </recommendedName>
</protein>
<evidence type="ECO:0000313" key="1">
    <source>
        <dbReference type="EMBL" id="MBF4102316.1"/>
    </source>
</evidence>
<evidence type="ECO:0008006" key="2">
    <source>
        <dbReference type="Google" id="ProtNLM"/>
    </source>
</evidence>
<name>A0A930UW62_9PAST</name>
<accession>A0A930UW62</accession>
<proteinExistence type="predicted"/>
<dbReference type="EMBL" id="JADION010000006">
    <property type="protein sequence ID" value="MBF4102316.1"/>
    <property type="molecule type" value="Genomic_DNA"/>
</dbReference>
<organism evidence="1">
    <name type="scientific">Gallibacterium anatis</name>
    <dbReference type="NCBI Taxonomy" id="750"/>
    <lineage>
        <taxon>Bacteria</taxon>
        <taxon>Pseudomonadati</taxon>
        <taxon>Pseudomonadota</taxon>
        <taxon>Gammaproteobacteria</taxon>
        <taxon>Pasteurellales</taxon>
        <taxon>Pasteurellaceae</taxon>
        <taxon>Gallibacterium</taxon>
    </lineage>
</organism>
<reference evidence="1" key="1">
    <citation type="submission" date="2020-11" db="EMBL/GenBank/DDBJ databases">
        <title>Gallibacterium anatis 1637, full genome, WGS.</title>
        <authorList>
            <person name="Laishevtcev A.I."/>
            <person name="Yakimova E.A."/>
            <person name="Petkovich D."/>
            <person name="Stepanova T.V."/>
            <person name="Kalendr R.S."/>
            <person name="Rubalsky E.O."/>
            <person name="Zulkarneev E.R."/>
            <person name="Aleshkin A.V."/>
        </authorList>
    </citation>
    <scope>NUCLEOTIDE SEQUENCE</scope>
    <source>
        <strain evidence="1">1637</strain>
    </source>
</reference>
<comment type="caution">
    <text evidence="1">The sequence shown here is derived from an EMBL/GenBank/DDBJ whole genome shotgun (WGS) entry which is preliminary data.</text>
</comment>